<gene>
    <name evidence="11" type="ordered locus">Rcas_1509</name>
</gene>
<dbReference type="EMBL" id="CP000804">
    <property type="protein sequence ID" value="ABU57602.1"/>
    <property type="molecule type" value="Genomic_DNA"/>
</dbReference>
<keyword evidence="6 9" id="KW-1133">Transmembrane helix</keyword>
<reference evidence="11 12" key="1">
    <citation type="submission" date="2007-08" db="EMBL/GenBank/DDBJ databases">
        <title>Complete sequence of Roseiflexus castenholzii DSM 13941.</title>
        <authorList>
            <consortium name="US DOE Joint Genome Institute"/>
            <person name="Copeland A."/>
            <person name="Lucas S."/>
            <person name="Lapidus A."/>
            <person name="Barry K."/>
            <person name="Glavina del Rio T."/>
            <person name="Dalin E."/>
            <person name="Tice H."/>
            <person name="Pitluck S."/>
            <person name="Thompson L.S."/>
            <person name="Brettin T."/>
            <person name="Bruce D."/>
            <person name="Detter J.C."/>
            <person name="Han C."/>
            <person name="Tapia R."/>
            <person name="Schmutz J."/>
            <person name="Larimer F."/>
            <person name="Land M."/>
            <person name="Hauser L."/>
            <person name="Kyrpides N."/>
            <person name="Mikhailova N."/>
            <person name="Bryant D.A."/>
            <person name="Hanada S."/>
            <person name="Tsukatani Y."/>
            <person name="Richardson P."/>
        </authorList>
    </citation>
    <scope>NUCLEOTIDE SEQUENCE [LARGE SCALE GENOMIC DNA]</scope>
    <source>
        <strain evidence="12">DSM 13941 / HLO8</strain>
    </source>
</reference>
<dbReference type="AlphaFoldDB" id="A7NJD2"/>
<proteinExistence type="inferred from homology"/>
<keyword evidence="12" id="KW-1185">Reference proteome</keyword>
<keyword evidence="8" id="KW-0175">Coiled coil</keyword>
<dbReference type="Proteomes" id="UP000000263">
    <property type="component" value="Chromosome"/>
</dbReference>
<feature type="transmembrane region" description="Helical" evidence="9">
    <location>
        <begin position="386"/>
        <end position="410"/>
    </location>
</feature>
<feature type="transmembrane region" description="Helical" evidence="9">
    <location>
        <begin position="417"/>
        <end position="436"/>
    </location>
</feature>
<dbReference type="InterPro" id="IPR047817">
    <property type="entry name" value="ABC2_TM_bact-type"/>
</dbReference>
<dbReference type="GO" id="GO:0140359">
    <property type="term" value="F:ABC-type transporter activity"/>
    <property type="evidence" value="ECO:0007669"/>
    <property type="project" value="InterPro"/>
</dbReference>
<accession>A7NJD2</accession>
<evidence type="ECO:0000256" key="1">
    <source>
        <dbReference type="ARBA" id="ARBA00004651"/>
    </source>
</evidence>
<keyword evidence="7 9" id="KW-0472">Membrane</keyword>
<dbReference type="HOGENOM" id="CLU_039483_8_3_0"/>
<dbReference type="PROSITE" id="PS51012">
    <property type="entry name" value="ABC_TM2"/>
    <property type="match status" value="1"/>
</dbReference>
<evidence type="ECO:0000256" key="2">
    <source>
        <dbReference type="ARBA" id="ARBA00007783"/>
    </source>
</evidence>
<feature type="coiled-coil region" evidence="8">
    <location>
        <begin position="169"/>
        <end position="196"/>
    </location>
</feature>
<comment type="subcellular location">
    <subcellularLocation>
        <location evidence="1">Cell membrane</location>
        <topology evidence="1">Multi-pass membrane protein</topology>
    </subcellularLocation>
</comment>
<evidence type="ECO:0000256" key="5">
    <source>
        <dbReference type="ARBA" id="ARBA00022692"/>
    </source>
</evidence>
<evidence type="ECO:0000259" key="10">
    <source>
        <dbReference type="PROSITE" id="PS51012"/>
    </source>
</evidence>
<keyword evidence="3" id="KW-0813">Transport</keyword>
<evidence type="ECO:0000256" key="3">
    <source>
        <dbReference type="ARBA" id="ARBA00022448"/>
    </source>
</evidence>
<keyword evidence="4" id="KW-1003">Cell membrane</keyword>
<evidence type="ECO:0000256" key="6">
    <source>
        <dbReference type="ARBA" id="ARBA00022989"/>
    </source>
</evidence>
<evidence type="ECO:0000313" key="11">
    <source>
        <dbReference type="EMBL" id="ABU57602.1"/>
    </source>
</evidence>
<feature type="transmembrane region" description="Helical" evidence="9">
    <location>
        <begin position="474"/>
        <end position="493"/>
    </location>
</feature>
<protein>
    <submittedName>
        <fullName evidence="11">ABC-2 type transporter</fullName>
    </submittedName>
</protein>
<evidence type="ECO:0000256" key="4">
    <source>
        <dbReference type="ARBA" id="ARBA00022475"/>
    </source>
</evidence>
<evidence type="ECO:0000313" key="12">
    <source>
        <dbReference type="Proteomes" id="UP000000263"/>
    </source>
</evidence>
<evidence type="ECO:0000256" key="8">
    <source>
        <dbReference type="SAM" id="Coils"/>
    </source>
</evidence>
<name>A7NJD2_ROSCS</name>
<evidence type="ECO:0000256" key="9">
    <source>
        <dbReference type="SAM" id="Phobius"/>
    </source>
</evidence>
<dbReference type="InterPro" id="IPR013525">
    <property type="entry name" value="ABC2_TM"/>
</dbReference>
<dbReference type="STRING" id="383372.Rcas_1509"/>
<dbReference type="PANTHER" id="PTHR30294:SF38">
    <property type="entry name" value="TRANSPORT PERMEASE PROTEIN"/>
    <property type="match status" value="1"/>
</dbReference>
<dbReference type="InterPro" id="IPR051449">
    <property type="entry name" value="ABC-2_transporter_component"/>
</dbReference>
<dbReference type="Pfam" id="PF12698">
    <property type="entry name" value="ABC2_membrane_3"/>
    <property type="match status" value="1"/>
</dbReference>
<dbReference type="eggNOG" id="COG0842">
    <property type="taxonomic scope" value="Bacteria"/>
</dbReference>
<dbReference type="KEGG" id="rca:Rcas_1509"/>
<evidence type="ECO:0000256" key="7">
    <source>
        <dbReference type="ARBA" id="ARBA00023136"/>
    </source>
</evidence>
<feature type="transmembrane region" description="Helical" evidence="9">
    <location>
        <begin position="352"/>
        <end position="374"/>
    </location>
</feature>
<sequence length="501" mass="55115">MTRWLIRIRAYFLKEVREIRRQPLLLISLVAGPLLVLVIFGAGFVNSNPVLRTALILPDDLPVELRTQITGLVGLNFRLVNRAYTPVEARAALANGDLDVVQIVPDNVFGKLQRGENPTILIYSNAINPLVEGWIQYLAYAQVNEINKALLTEQTRLAQQQARAVGVRIAVGAERLTNLEREVSRAEQEAIRQELRTLRALIVQFRDTIPPESLFAGRGDDVEQLRARANEAIRSLGEVEAILSSGDLERGLDELRDSKELLRLLDQQIAIFVSIAPETIVSPVQQRYQNIRTEAIGQASGAYPAVVYYAPGVLALLVQHTAVSLGALALVRERMMGAFELFRVSPANMVQLLIGKYLGYTVVIAVASAALAAAMRLLGVPLNGSWLLFILLLLMLTIASLGVGFLISTVAGSDSQAIQFAMISLLLSIFFSGFFISRDSFAAWVEPIIVIIPMSHGVVGFQDLMLRGITPEPAVWIDLGVIAIVTFGLVTFLTQRQFRRA</sequence>
<keyword evidence="5 9" id="KW-0812">Transmembrane</keyword>
<organism evidence="11 12">
    <name type="scientific">Roseiflexus castenholzii (strain DSM 13941 / HLO8)</name>
    <dbReference type="NCBI Taxonomy" id="383372"/>
    <lineage>
        <taxon>Bacteria</taxon>
        <taxon>Bacillati</taxon>
        <taxon>Chloroflexota</taxon>
        <taxon>Chloroflexia</taxon>
        <taxon>Chloroflexales</taxon>
        <taxon>Roseiflexineae</taxon>
        <taxon>Roseiflexaceae</taxon>
        <taxon>Roseiflexus</taxon>
    </lineage>
</organism>
<comment type="similarity">
    <text evidence="2">Belongs to the ABC-2 integral membrane protein family.</text>
</comment>
<dbReference type="GO" id="GO:0005886">
    <property type="term" value="C:plasma membrane"/>
    <property type="evidence" value="ECO:0007669"/>
    <property type="project" value="UniProtKB-SubCell"/>
</dbReference>
<feature type="domain" description="ABC transmembrane type-2" evidence="10">
    <location>
        <begin position="268"/>
        <end position="497"/>
    </location>
</feature>
<dbReference type="PANTHER" id="PTHR30294">
    <property type="entry name" value="MEMBRANE COMPONENT OF ABC TRANSPORTER YHHJ-RELATED"/>
    <property type="match status" value="1"/>
</dbReference>
<feature type="transmembrane region" description="Helical" evidence="9">
    <location>
        <begin position="24"/>
        <end position="45"/>
    </location>
</feature>